<dbReference type="InterPro" id="IPR011113">
    <property type="entry name" value="Rho_RNA-bd"/>
</dbReference>
<comment type="similarity">
    <text evidence="1">Belongs to the Rho family.</text>
</comment>
<comment type="caution">
    <text evidence="3">The sequence shown here is derived from an EMBL/GenBank/DDBJ whole genome shotgun (WGS) entry which is preliminary data.</text>
</comment>
<evidence type="ECO:0000256" key="1">
    <source>
        <dbReference type="PROSITE-ProRule" id="PRU01203"/>
    </source>
</evidence>
<feature type="non-terminal residue" evidence="3">
    <location>
        <position position="66"/>
    </location>
</feature>
<dbReference type="AlphaFoldDB" id="A0A538UDL2"/>
<dbReference type="InterPro" id="IPR012340">
    <property type="entry name" value="NA-bd_OB-fold"/>
</dbReference>
<accession>A0A538UDL2</accession>
<dbReference type="SMART" id="SM00959">
    <property type="entry name" value="Rho_N"/>
    <property type="match status" value="1"/>
</dbReference>
<gene>
    <name evidence="3" type="primary">rho</name>
    <name evidence="3" type="ORF">E6K81_02180</name>
</gene>
<dbReference type="Gene3D" id="2.40.50.140">
    <property type="entry name" value="Nucleic acid-binding proteins"/>
    <property type="match status" value="1"/>
</dbReference>
<dbReference type="GO" id="GO:0003723">
    <property type="term" value="F:RNA binding"/>
    <property type="evidence" value="ECO:0007669"/>
    <property type="project" value="UniProtKB-UniRule"/>
</dbReference>
<feature type="domain" description="Rho RNA-BD" evidence="2">
    <location>
        <begin position="48"/>
        <end position="66"/>
    </location>
</feature>
<dbReference type="PROSITE" id="PS51856">
    <property type="entry name" value="RHO_RNA_BD"/>
    <property type="match status" value="1"/>
</dbReference>
<evidence type="ECO:0000259" key="2">
    <source>
        <dbReference type="PROSITE" id="PS51856"/>
    </source>
</evidence>
<evidence type="ECO:0000313" key="3">
    <source>
        <dbReference type="EMBL" id="TMQ73927.1"/>
    </source>
</evidence>
<dbReference type="Pfam" id="PF07498">
    <property type="entry name" value="Rho_N"/>
    <property type="match status" value="1"/>
</dbReference>
<sequence length="66" mass="7367">MELTTLKGKTMAELLRVSQELAIEGTSGLRKQELIFKILEAQTEKNGLIFAEGVLEILPEGYGFLR</sequence>
<dbReference type="InterPro" id="IPR004665">
    <property type="entry name" value="Term_rho"/>
</dbReference>
<keyword evidence="1" id="KW-0694">RNA-binding</keyword>
<dbReference type="PANTHER" id="PTHR46425:SF1">
    <property type="entry name" value="TRANSCRIPTION TERMINATION FACTOR RHO"/>
    <property type="match status" value="1"/>
</dbReference>
<dbReference type="Proteomes" id="UP000319771">
    <property type="component" value="Unassembled WGS sequence"/>
</dbReference>
<dbReference type="GO" id="GO:0005524">
    <property type="term" value="F:ATP binding"/>
    <property type="evidence" value="ECO:0007669"/>
    <property type="project" value="InterPro"/>
</dbReference>
<dbReference type="InterPro" id="IPR011112">
    <property type="entry name" value="Rho-like_N"/>
</dbReference>
<proteinExistence type="inferred from homology"/>
<dbReference type="EMBL" id="VBPB01000031">
    <property type="protein sequence ID" value="TMQ73927.1"/>
    <property type="molecule type" value="Genomic_DNA"/>
</dbReference>
<dbReference type="PANTHER" id="PTHR46425">
    <property type="entry name" value="TRANSCRIPTION TERMINATION FACTOR RHO"/>
    <property type="match status" value="1"/>
</dbReference>
<evidence type="ECO:0000313" key="4">
    <source>
        <dbReference type="Proteomes" id="UP000319771"/>
    </source>
</evidence>
<dbReference type="InterPro" id="IPR036269">
    <property type="entry name" value="Rho_N_sf"/>
</dbReference>
<protein>
    <submittedName>
        <fullName evidence="3">Transcription termination factor Rho</fullName>
    </submittedName>
</protein>
<organism evidence="3 4">
    <name type="scientific">Eiseniibacteriota bacterium</name>
    <dbReference type="NCBI Taxonomy" id="2212470"/>
    <lineage>
        <taxon>Bacteria</taxon>
        <taxon>Candidatus Eiseniibacteriota</taxon>
    </lineage>
</organism>
<dbReference type="GO" id="GO:0008186">
    <property type="term" value="F:ATP-dependent activity, acting on RNA"/>
    <property type="evidence" value="ECO:0007669"/>
    <property type="project" value="InterPro"/>
</dbReference>
<reference evidence="3 4" key="1">
    <citation type="journal article" date="2019" name="Nat. Microbiol.">
        <title>Mediterranean grassland soil C-N compound turnover is dependent on rainfall and depth, and is mediated by genomically divergent microorganisms.</title>
        <authorList>
            <person name="Diamond S."/>
            <person name="Andeer P.F."/>
            <person name="Li Z."/>
            <person name="Crits-Christoph A."/>
            <person name="Burstein D."/>
            <person name="Anantharaman K."/>
            <person name="Lane K.R."/>
            <person name="Thomas B.C."/>
            <person name="Pan C."/>
            <person name="Northen T.R."/>
            <person name="Banfield J.F."/>
        </authorList>
    </citation>
    <scope>NUCLEOTIDE SEQUENCE [LARGE SCALE GENOMIC DNA]</scope>
    <source>
        <strain evidence="3">WS_11</strain>
    </source>
</reference>
<name>A0A538UDL2_UNCEI</name>
<dbReference type="GO" id="GO:0006353">
    <property type="term" value="P:DNA-templated transcription termination"/>
    <property type="evidence" value="ECO:0007669"/>
    <property type="project" value="InterPro"/>
</dbReference>
<dbReference type="SUPFAM" id="SSF68912">
    <property type="entry name" value="Rho N-terminal domain-like"/>
    <property type="match status" value="1"/>
</dbReference>